<organism evidence="1 2">
    <name type="scientific">Anopheles merus</name>
    <name type="common">Mosquito</name>
    <dbReference type="NCBI Taxonomy" id="30066"/>
    <lineage>
        <taxon>Eukaryota</taxon>
        <taxon>Metazoa</taxon>
        <taxon>Ecdysozoa</taxon>
        <taxon>Arthropoda</taxon>
        <taxon>Hexapoda</taxon>
        <taxon>Insecta</taxon>
        <taxon>Pterygota</taxon>
        <taxon>Neoptera</taxon>
        <taxon>Endopterygota</taxon>
        <taxon>Diptera</taxon>
        <taxon>Nematocera</taxon>
        <taxon>Culicoidea</taxon>
        <taxon>Culicidae</taxon>
        <taxon>Anophelinae</taxon>
        <taxon>Anopheles</taxon>
    </lineage>
</organism>
<dbReference type="Proteomes" id="UP000075903">
    <property type="component" value="Unassembled WGS sequence"/>
</dbReference>
<proteinExistence type="predicted"/>
<protein>
    <submittedName>
        <fullName evidence="1">Uncharacterized protein</fullName>
    </submittedName>
</protein>
<reference evidence="1" key="1">
    <citation type="submission" date="2020-05" db="UniProtKB">
        <authorList>
            <consortium name="EnsemblMetazoa"/>
        </authorList>
    </citation>
    <scope>IDENTIFICATION</scope>
    <source>
        <strain evidence="1">MAF</strain>
    </source>
</reference>
<accession>A0A182V4C8</accession>
<sequence>MIVKMVLVLVLLLHQPLVLLWLPPAVVVVLLLQLLLVDSTLRAGGGRTKPDSVAPVPAASTDCAKPSDCTYGSKLDTYRCCRTQDAEALLARPLTEYLRSQGIRATRVVVVMLNYG</sequence>
<dbReference type="AlphaFoldDB" id="A0A182V4C8"/>
<evidence type="ECO:0000313" key="1">
    <source>
        <dbReference type="EnsemblMetazoa" id="AMEM008631-PA"/>
    </source>
</evidence>
<dbReference type="EnsemblMetazoa" id="AMEM008631-RA">
    <property type="protein sequence ID" value="AMEM008631-PA"/>
    <property type="gene ID" value="AMEM008631"/>
</dbReference>
<evidence type="ECO:0000313" key="2">
    <source>
        <dbReference type="Proteomes" id="UP000075903"/>
    </source>
</evidence>
<name>A0A182V4C8_ANOME</name>
<dbReference type="VEuPathDB" id="VectorBase:AMEM008631"/>
<keyword evidence="2" id="KW-1185">Reference proteome</keyword>